<keyword evidence="4 6" id="KW-1133">Transmembrane helix</keyword>
<feature type="transmembrane region" description="Helical" evidence="6">
    <location>
        <begin position="60"/>
        <end position="83"/>
    </location>
</feature>
<dbReference type="PANTHER" id="PTHR46795">
    <property type="entry name" value="ABC TRANSPORTER PERMEASE-RELATED-RELATED"/>
    <property type="match status" value="1"/>
</dbReference>
<feature type="transmembrane region" description="Helical" evidence="6">
    <location>
        <begin position="240"/>
        <end position="260"/>
    </location>
</feature>
<evidence type="ECO:0000256" key="1">
    <source>
        <dbReference type="ARBA" id="ARBA00004651"/>
    </source>
</evidence>
<evidence type="ECO:0000256" key="5">
    <source>
        <dbReference type="ARBA" id="ARBA00023136"/>
    </source>
</evidence>
<evidence type="ECO:0000259" key="7">
    <source>
        <dbReference type="Pfam" id="PF02687"/>
    </source>
</evidence>
<comment type="similarity">
    <text evidence="6">Belongs to the ABC-4 integral membrane protein family.</text>
</comment>
<keyword evidence="6" id="KW-0813">Transport</keyword>
<feature type="transmembrane region" description="Helical" evidence="6">
    <location>
        <begin position="203"/>
        <end position="224"/>
    </location>
</feature>
<dbReference type="PANTHER" id="PTHR46795:SF3">
    <property type="entry name" value="ABC TRANSPORTER PERMEASE"/>
    <property type="match status" value="1"/>
</dbReference>
<reference evidence="8 9" key="1">
    <citation type="submission" date="2020-08" db="EMBL/GenBank/DDBJ databases">
        <title>A Genomic Blueprint of the Chicken Gut Microbiome.</title>
        <authorList>
            <person name="Gilroy R."/>
            <person name="Ravi A."/>
            <person name="Getino M."/>
            <person name="Pursley I."/>
            <person name="Horton D.L."/>
            <person name="Alikhan N.-F."/>
            <person name="Baker D."/>
            <person name="Gharbi K."/>
            <person name="Hall N."/>
            <person name="Watson M."/>
            <person name="Adriaenssens E.M."/>
            <person name="Foster-Nyarko E."/>
            <person name="Jarju S."/>
            <person name="Secka A."/>
            <person name="Antonio M."/>
            <person name="Oren A."/>
            <person name="Chaudhuri R."/>
            <person name="La Ragione R.M."/>
            <person name="Hildebrand F."/>
            <person name="Pallen M.J."/>
        </authorList>
    </citation>
    <scope>NUCLEOTIDE SEQUENCE [LARGE SCALE GENOMIC DNA]</scope>
    <source>
        <strain evidence="8 9">Sa3CUN1</strain>
    </source>
</reference>
<evidence type="ECO:0000313" key="9">
    <source>
        <dbReference type="Proteomes" id="UP000640335"/>
    </source>
</evidence>
<keyword evidence="9" id="KW-1185">Reference proteome</keyword>
<keyword evidence="3 6" id="KW-0812">Transmembrane</keyword>
<dbReference type="PIRSF" id="PIRSF018968">
    <property type="entry name" value="ABC_permease_BceB"/>
    <property type="match status" value="1"/>
</dbReference>
<dbReference type="Pfam" id="PF02687">
    <property type="entry name" value="FtsX"/>
    <property type="match status" value="1"/>
</dbReference>
<feature type="transmembrane region" description="Helical" evidence="6">
    <location>
        <begin position="151"/>
        <end position="175"/>
    </location>
</feature>
<comment type="caution">
    <text evidence="8">The sequence shown here is derived from an EMBL/GenBank/DDBJ whole genome shotgun (WGS) entry which is preliminary data.</text>
</comment>
<organism evidence="8 9">
    <name type="scientific">Clostridium gallinarum</name>
    <dbReference type="NCBI Taxonomy" id="2762246"/>
    <lineage>
        <taxon>Bacteria</taxon>
        <taxon>Bacillati</taxon>
        <taxon>Bacillota</taxon>
        <taxon>Clostridia</taxon>
        <taxon>Eubacteriales</taxon>
        <taxon>Clostridiaceae</taxon>
        <taxon>Clostridium</taxon>
    </lineage>
</organism>
<proteinExistence type="inferred from homology"/>
<feature type="domain" description="ABC3 transporter permease C-terminal" evidence="7">
    <location>
        <begin position="64"/>
        <end position="184"/>
    </location>
</feature>
<evidence type="ECO:0000256" key="6">
    <source>
        <dbReference type="PIRNR" id="PIRNR018968"/>
    </source>
</evidence>
<evidence type="ECO:0000256" key="4">
    <source>
        <dbReference type="ARBA" id="ARBA00022989"/>
    </source>
</evidence>
<protein>
    <submittedName>
        <fullName evidence="8">ABC transporter permease</fullName>
    </submittedName>
</protein>
<dbReference type="RefSeq" id="WP_191750226.1">
    <property type="nucleotide sequence ID" value="NZ_JACSQZ010000033.1"/>
</dbReference>
<sequence length="664" mass="74845">MYSKLAFRNLKRSFKDYAIYFLTLVFGVCIFYTFNSIQSQSIMLELNEVQAAAFEQVDAIMGYASTFVSFVLAFLIIYANNYLIKRRKKEFGIYMTLGMDKGNLSIIIFFETLLVGIISLAVGLAIGIILSQGLSVLTAKMFQVNFLKFKFVFSYNAMIKTFKSFGIIYILVLIFNSISIRKIQLIDLLNSSKKNENIKVRNVWVSVVLFLISLIMIGSAYYIVLDKGTSSISMNVNGKSILLGIIGTFLFFFSLSGFLLKLAQSNRKFYLKELNMFVLRQINSKINTVFISMSFICLSLFIGICMLAGGLGINSAINSDLKDLTQYDETIWSYEGEDIEEYLINRNINIRDYSKKYVSYINYKGNLKYSDLLSEKDMDNSKDLYPIVTDAQVQIITLSKFNEILKMVNKKPITLNDGEYALFSDIDSLTNPLNNSLMNNREININGNILKPGIKKTIEVVAYNQMMKSNLCTVVVKDDIVTGLTPWTSFLNFDYNEDNGIVINEKLNIIREEAIKEKDNILYSITKEELIASSTSTGAIISYLGIYIGGIFLIVSAAVLALQQLSESTDNIARYNLLKKIGVDEEIINKSLLTQIAIYFLMPLSLALIHSIAGLEFSKRIITLFGSISIMKNILIALAALILIYGGYFIATYLGAKKNINNTI</sequence>
<comment type="subcellular location">
    <subcellularLocation>
        <location evidence="1 6">Cell membrane</location>
        <topology evidence="1 6">Multi-pass membrane protein</topology>
    </subcellularLocation>
</comment>
<feature type="transmembrane region" description="Helical" evidence="6">
    <location>
        <begin position="17"/>
        <end position="34"/>
    </location>
</feature>
<evidence type="ECO:0000256" key="2">
    <source>
        <dbReference type="ARBA" id="ARBA00022475"/>
    </source>
</evidence>
<dbReference type="InterPro" id="IPR027022">
    <property type="entry name" value="ABC_permease_BceB-typ"/>
</dbReference>
<feature type="transmembrane region" description="Helical" evidence="6">
    <location>
        <begin position="540"/>
        <end position="562"/>
    </location>
</feature>
<feature type="transmembrane region" description="Helical" evidence="6">
    <location>
        <begin position="104"/>
        <end position="131"/>
    </location>
</feature>
<feature type="transmembrane region" description="Helical" evidence="6">
    <location>
        <begin position="634"/>
        <end position="656"/>
    </location>
</feature>
<accession>A0ABR8Q4Y9</accession>
<name>A0ABR8Q4Y9_9CLOT</name>
<dbReference type="InterPro" id="IPR052536">
    <property type="entry name" value="ABC-4_Integral_Memb_Prot"/>
</dbReference>
<keyword evidence="5 6" id="KW-0472">Membrane</keyword>
<dbReference type="InterPro" id="IPR003838">
    <property type="entry name" value="ABC3_permease_C"/>
</dbReference>
<evidence type="ECO:0000313" key="8">
    <source>
        <dbReference type="EMBL" id="MBD7915465.1"/>
    </source>
</evidence>
<feature type="transmembrane region" description="Helical" evidence="6">
    <location>
        <begin position="596"/>
        <end position="614"/>
    </location>
</feature>
<keyword evidence="2 6" id="KW-1003">Cell membrane</keyword>
<feature type="transmembrane region" description="Helical" evidence="6">
    <location>
        <begin position="289"/>
        <end position="313"/>
    </location>
</feature>
<dbReference type="Proteomes" id="UP000640335">
    <property type="component" value="Unassembled WGS sequence"/>
</dbReference>
<evidence type="ECO:0000256" key="3">
    <source>
        <dbReference type="ARBA" id="ARBA00022692"/>
    </source>
</evidence>
<gene>
    <name evidence="8" type="ORF">H9660_09930</name>
</gene>
<dbReference type="EMBL" id="JACSQZ010000033">
    <property type="protein sequence ID" value="MBD7915465.1"/>
    <property type="molecule type" value="Genomic_DNA"/>
</dbReference>